<dbReference type="OrthoDB" id="9796135at2"/>
<dbReference type="EMBL" id="FQZP01000005">
    <property type="protein sequence ID" value="SHI63548.1"/>
    <property type="molecule type" value="Genomic_DNA"/>
</dbReference>
<dbReference type="Gene3D" id="3.30.70.1150">
    <property type="entry name" value="ACT-like. Chain A, domain 2"/>
    <property type="match status" value="1"/>
</dbReference>
<organism evidence="1 2">
    <name type="scientific">Thermoclostridium caenicola</name>
    <dbReference type="NCBI Taxonomy" id="659425"/>
    <lineage>
        <taxon>Bacteria</taxon>
        <taxon>Bacillati</taxon>
        <taxon>Bacillota</taxon>
        <taxon>Clostridia</taxon>
        <taxon>Eubacteriales</taxon>
        <taxon>Oscillospiraceae</taxon>
        <taxon>Thermoclostridium</taxon>
    </lineage>
</organism>
<proteinExistence type="predicted"/>
<dbReference type="InterPro" id="IPR045865">
    <property type="entry name" value="ACT-like_dom_sf"/>
</dbReference>
<dbReference type="SUPFAM" id="SSF55021">
    <property type="entry name" value="ACT-like"/>
    <property type="match status" value="1"/>
</dbReference>
<name>A0A1M6CS52_9FIRM</name>
<reference evidence="1 2" key="1">
    <citation type="submission" date="2016-11" db="EMBL/GenBank/DDBJ databases">
        <authorList>
            <person name="Varghese N."/>
            <person name="Submissions S."/>
        </authorList>
    </citation>
    <scope>NUCLEOTIDE SEQUENCE [LARGE SCALE GENOMIC DNA]</scope>
    <source>
        <strain evidence="1 2">DSM 19027</strain>
    </source>
</reference>
<dbReference type="Proteomes" id="UP000324781">
    <property type="component" value="Unassembled WGS sequence"/>
</dbReference>
<dbReference type="InterPro" id="IPR027271">
    <property type="entry name" value="Acetolactate_synth/TF_NikR_C"/>
</dbReference>
<dbReference type="InterPro" id="IPR023860">
    <property type="entry name" value="FeFe-hyd_TM1266"/>
</dbReference>
<dbReference type="NCBIfam" id="TIGR03959">
    <property type="entry name" value="hyd_TM1266"/>
    <property type="match status" value="1"/>
</dbReference>
<dbReference type="Pfam" id="PF21699">
    <property type="entry name" value="TM1266-like"/>
    <property type="match status" value="1"/>
</dbReference>
<evidence type="ECO:0000313" key="2">
    <source>
        <dbReference type="Proteomes" id="UP000324781"/>
    </source>
</evidence>
<dbReference type="AlphaFoldDB" id="A0A1M6CS52"/>
<gene>
    <name evidence="1" type="ORF">SAMN05444373_1005106</name>
</gene>
<keyword evidence="2" id="KW-1185">Reference proteome</keyword>
<evidence type="ECO:0000313" key="1">
    <source>
        <dbReference type="EMBL" id="SHI63548.1"/>
    </source>
</evidence>
<sequence>METRVAIIGIIVEDNGSVEKLNSILHSYGEYIIGRMGLPYRERGISIISIAIDAPQDIISALSGKLGKLPGISTKTLYSKVTGKARREGSDEASD</sequence>
<dbReference type="RefSeq" id="WP_149677867.1">
    <property type="nucleotide sequence ID" value="NZ_FQZP01000005.1"/>
</dbReference>
<accession>A0A1M6CS52</accession>
<protein>
    <submittedName>
        <fullName evidence="1">Putative iron-only hydrogenase system regulator</fullName>
    </submittedName>
</protein>